<dbReference type="GeneID" id="19459285"/>
<dbReference type="RefSeq" id="XP_008083176.1">
    <property type="nucleotide sequence ID" value="XM_008084985.1"/>
</dbReference>
<evidence type="ECO:0008006" key="4">
    <source>
        <dbReference type="Google" id="ProtNLM"/>
    </source>
</evidence>
<dbReference type="EMBL" id="KE145367">
    <property type="protein sequence ID" value="EPE29067.1"/>
    <property type="molecule type" value="Genomic_DNA"/>
</dbReference>
<feature type="region of interest" description="Disordered" evidence="1">
    <location>
        <begin position="360"/>
        <end position="380"/>
    </location>
</feature>
<keyword evidence="3" id="KW-1185">Reference proteome</keyword>
<proteinExistence type="predicted"/>
<dbReference type="OrthoDB" id="3800738at2759"/>
<dbReference type="CDD" id="cd09917">
    <property type="entry name" value="F-box_SF"/>
    <property type="match status" value="1"/>
</dbReference>
<feature type="region of interest" description="Disordered" evidence="1">
    <location>
        <begin position="1"/>
        <end position="21"/>
    </location>
</feature>
<protein>
    <recommendedName>
        <fullName evidence="4">F-box domain-containing protein</fullName>
    </recommendedName>
</protein>
<dbReference type="HOGENOM" id="CLU_855630_0_0_1"/>
<dbReference type="AlphaFoldDB" id="S3CRG3"/>
<accession>S3CRG3</accession>
<sequence>MARTKQTARKSTGGVAPRRQLPGSSNLLALYYNYGRRRTRQQKIPTDPVTPKTITTFTIANSSVAQRTVLSTPELIVIILSQLPHSSLLKAKSVNRTWAGLFGHIEIQAALFLRPRPEGSASYVQTQSDILTDKFSTFWPIKGKDNAVFHKSAKVETPYPEEWNEISVGASNIHDPPKAHSQSTSTIQQPQIRERSDKLPSWQQWRQLLVCQPPIEALELIQQVCRRSGDTLEFRSVILRPDGLRMGFLYDAVRHWHEVECSPVELLWNRKTGDLTDEKRIYVDCPSFKVSEDKSCLTIWGQTSVGCGQYGGLTYANRSNPTIQNIRSGNEEVEYRMSEPREISYDVGLLYAALQRRLNNQVQQEDQEDQDEEEEIDYEE</sequence>
<gene>
    <name evidence="2" type="ORF">GLAREA_00225</name>
</gene>
<evidence type="ECO:0000313" key="3">
    <source>
        <dbReference type="Proteomes" id="UP000016922"/>
    </source>
</evidence>
<reference evidence="2 3" key="1">
    <citation type="journal article" date="2013" name="BMC Genomics">
        <title>Genomics-driven discovery of the pneumocandin biosynthetic gene cluster in the fungus Glarea lozoyensis.</title>
        <authorList>
            <person name="Chen L."/>
            <person name="Yue Q."/>
            <person name="Zhang X."/>
            <person name="Xiang M."/>
            <person name="Wang C."/>
            <person name="Li S."/>
            <person name="Che Y."/>
            <person name="Ortiz-Lopez F.J."/>
            <person name="Bills G.F."/>
            <person name="Liu X."/>
            <person name="An Z."/>
        </authorList>
    </citation>
    <scope>NUCLEOTIDE SEQUENCE [LARGE SCALE GENOMIC DNA]</scope>
    <source>
        <strain evidence="3">ATCC 20868 / MF5171</strain>
    </source>
</reference>
<evidence type="ECO:0000256" key="1">
    <source>
        <dbReference type="SAM" id="MobiDB-lite"/>
    </source>
</evidence>
<feature type="region of interest" description="Disordered" evidence="1">
    <location>
        <begin position="170"/>
        <end position="193"/>
    </location>
</feature>
<name>S3CRG3_GLAL2</name>
<dbReference type="OMA" id="TSVGCGQ"/>
<feature type="compositionally biased region" description="Low complexity" evidence="1">
    <location>
        <begin position="181"/>
        <end position="191"/>
    </location>
</feature>
<feature type="compositionally biased region" description="Acidic residues" evidence="1">
    <location>
        <begin position="365"/>
        <end position="380"/>
    </location>
</feature>
<dbReference type="Proteomes" id="UP000016922">
    <property type="component" value="Unassembled WGS sequence"/>
</dbReference>
<organism evidence="2 3">
    <name type="scientific">Glarea lozoyensis (strain ATCC 20868 / MF5171)</name>
    <dbReference type="NCBI Taxonomy" id="1116229"/>
    <lineage>
        <taxon>Eukaryota</taxon>
        <taxon>Fungi</taxon>
        <taxon>Dikarya</taxon>
        <taxon>Ascomycota</taxon>
        <taxon>Pezizomycotina</taxon>
        <taxon>Leotiomycetes</taxon>
        <taxon>Helotiales</taxon>
        <taxon>Helotiaceae</taxon>
        <taxon>Glarea</taxon>
    </lineage>
</organism>
<dbReference type="KEGG" id="glz:GLAREA_00225"/>
<evidence type="ECO:0000313" key="2">
    <source>
        <dbReference type="EMBL" id="EPE29067.1"/>
    </source>
</evidence>